<keyword evidence="2" id="KW-0805">Transcription regulation</keyword>
<feature type="domain" description="RNA polymerase sigma-70 region 2" evidence="5">
    <location>
        <begin position="48"/>
        <end position="113"/>
    </location>
</feature>
<protein>
    <submittedName>
        <fullName evidence="7">RNA polymerase sigma factor</fullName>
    </submittedName>
</protein>
<reference evidence="8" key="1">
    <citation type="journal article" date="2022" name="Int. J. Syst. Evol. Microbiol.">
        <title>Anaeromyxobacter oryzae sp. nov., Anaeromyxobacter diazotrophicus sp. nov. and Anaeromyxobacter paludicola sp. nov., isolated from paddy soils.</title>
        <authorList>
            <person name="Itoh H."/>
            <person name="Xu Z."/>
            <person name="Mise K."/>
            <person name="Masuda Y."/>
            <person name="Ushijima N."/>
            <person name="Hayakawa C."/>
            <person name="Shiratori Y."/>
            <person name="Senoo K."/>
        </authorList>
    </citation>
    <scope>NUCLEOTIDE SEQUENCE [LARGE SCALE GENOMIC DNA]</scope>
    <source>
        <strain evidence="8">Red232</strain>
    </source>
</reference>
<keyword evidence="8" id="KW-1185">Reference proteome</keyword>
<dbReference type="InterPro" id="IPR007627">
    <property type="entry name" value="RNA_pol_sigma70_r2"/>
</dbReference>
<keyword evidence="4" id="KW-0804">Transcription</keyword>
<evidence type="ECO:0000256" key="2">
    <source>
        <dbReference type="ARBA" id="ARBA00023015"/>
    </source>
</evidence>
<dbReference type="SUPFAM" id="SSF88946">
    <property type="entry name" value="Sigma2 domain of RNA polymerase sigma factors"/>
    <property type="match status" value="1"/>
</dbReference>
<name>A0ABM7X428_9BACT</name>
<accession>A0ABM7X428</accession>
<evidence type="ECO:0000256" key="3">
    <source>
        <dbReference type="ARBA" id="ARBA00023082"/>
    </source>
</evidence>
<dbReference type="Pfam" id="PF04542">
    <property type="entry name" value="Sigma70_r2"/>
    <property type="match status" value="1"/>
</dbReference>
<evidence type="ECO:0000259" key="5">
    <source>
        <dbReference type="Pfam" id="PF04542"/>
    </source>
</evidence>
<keyword evidence="3" id="KW-0731">Sigma factor</keyword>
<dbReference type="Pfam" id="PF08281">
    <property type="entry name" value="Sigma70_r4_2"/>
    <property type="match status" value="1"/>
</dbReference>
<dbReference type="SUPFAM" id="SSF88659">
    <property type="entry name" value="Sigma3 and sigma4 domains of RNA polymerase sigma factors"/>
    <property type="match status" value="1"/>
</dbReference>
<evidence type="ECO:0000259" key="6">
    <source>
        <dbReference type="Pfam" id="PF08281"/>
    </source>
</evidence>
<dbReference type="InterPro" id="IPR014284">
    <property type="entry name" value="RNA_pol_sigma-70_dom"/>
</dbReference>
<dbReference type="InterPro" id="IPR039425">
    <property type="entry name" value="RNA_pol_sigma-70-like"/>
</dbReference>
<gene>
    <name evidence="7" type="primary">rpoE_7</name>
    <name evidence="7" type="ORF">AMOR_55440</name>
</gene>
<proteinExistence type="inferred from homology"/>
<feature type="domain" description="RNA polymerase sigma factor 70 region 4 type 2" evidence="6">
    <location>
        <begin position="154"/>
        <end position="205"/>
    </location>
</feature>
<dbReference type="Proteomes" id="UP001162891">
    <property type="component" value="Chromosome"/>
</dbReference>
<evidence type="ECO:0000256" key="1">
    <source>
        <dbReference type="ARBA" id="ARBA00010641"/>
    </source>
</evidence>
<comment type="similarity">
    <text evidence="1">Belongs to the sigma-70 factor family. ECF subfamily.</text>
</comment>
<dbReference type="CDD" id="cd06171">
    <property type="entry name" value="Sigma70_r4"/>
    <property type="match status" value="1"/>
</dbReference>
<dbReference type="InterPro" id="IPR013324">
    <property type="entry name" value="RNA_pol_sigma_r3/r4-like"/>
</dbReference>
<dbReference type="NCBIfam" id="TIGR02937">
    <property type="entry name" value="sigma70-ECF"/>
    <property type="match status" value="1"/>
</dbReference>
<evidence type="ECO:0000256" key="4">
    <source>
        <dbReference type="ARBA" id="ARBA00023163"/>
    </source>
</evidence>
<dbReference type="PANTHER" id="PTHR43133:SF51">
    <property type="entry name" value="RNA POLYMERASE SIGMA FACTOR"/>
    <property type="match status" value="1"/>
</dbReference>
<evidence type="ECO:0000313" key="8">
    <source>
        <dbReference type="Proteomes" id="UP001162891"/>
    </source>
</evidence>
<dbReference type="InterPro" id="IPR013249">
    <property type="entry name" value="RNA_pol_sigma70_r4_t2"/>
</dbReference>
<sequence>MVGVATLDLDFALLSLATEERAVETALAGEAAWARAAARGDKQAFARLVDLHKRAVFGLCLRLLREHEDSRDAAQEAFARAYAALATYDPIQPFAPWVLRIARNHCLDVLRRRLPDAQKVELDADPEEGAPRDLADPAAVRGDDTIERRETATALARAVGELPPNYREVIQLFHVEHLSYKEIAATMDVPIGTVMTWLHRARAKLKASLSGAAEALP</sequence>
<dbReference type="PANTHER" id="PTHR43133">
    <property type="entry name" value="RNA POLYMERASE ECF-TYPE SIGMA FACTO"/>
    <property type="match status" value="1"/>
</dbReference>
<evidence type="ECO:0000313" key="7">
    <source>
        <dbReference type="EMBL" id="BDG06548.1"/>
    </source>
</evidence>
<organism evidence="7 8">
    <name type="scientific">Anaeromyxobacter oryzae</name>
    <dbReference type="NCBI Taxonomy" id="2918170"/>
    <lineage>
        <taxon>Bacteria</taxon>
        <taxon>Pseudomonadati</taxon>
        <taxon>Myxococcota</taxon>
        <taxon>Myxococcia</taxon>
        <taxon>Myxococcales</taxon>
        <taxon>Cystobacterineae</taxon>
        <taxon>Anaeromyxobacteraceae</taxon>
        <taxon>Anaeromyxobacter</taxon>
    </lineage>
</organism>
<dbReference type="InterPro" id="IPR013325">
    <property type="entry name" value="RNA_pol_sigma_r2"/>
</dbReference>
<dbReference type="InterPro" id="IPR036388">
    <property type="entry name" value="WH-like_DNA-bd_sf"/>
</dbReference>
<dbReference type="Gene3D" id="1.10.10.10">
    <property type="entry name" value="Winged helix-like DNA-binding domain superfamily/Winged helix DNA-binding domain"/>
    <property type="match status" value="1"/>
</dbReference>
<dbReference type="Gene3D" id="1.10.1740.10">
    <property type="match status" value="1"/>
</dbReference>
<dbReference type="EMBL" id="AP025591">
    <property type="protein sequence ID" value="BDG06548.1"/>
    <property type="molecule type" value="Genomic_DNA"/>
</dbReference>